<keyword evidence="2" id="KW-0496">Mitochondrion</keyword>
<reference evidence="2" key="2">
    <citation type="journal article" date="2009" name="Mol. Phylogenet. Evol.">
        <title>Phylogenetic approaches for the analysis of mitochondrial genome sequence data in the Hymenoptera--a lineage with both rapidly and slowly evolving mitochondrial genomes.</title>
        <authorList>
            <person name="Dowton M."/>
            <person name="Cameron S.L."/>
            <person name="Austin A.D."/>
            <person name="Whiting M.F."/>
        </authorList>
    </citation>
    <scope>NUCLEOTIDE SEQUENCE</scope>
</reference>
<evidence type="ECO:0000313" key="2">
    <source>
        <dbReference type="EMBL" id="ACJ69617.1"/>
    </source>
</evidence>
<proteinExistence type="predicted"/>
<keyword evidence="1" id="KW-0812">Transmembrane</keyword>
<feature type="transmembrane region" description="Helical" evidence="1">
    <location>
        <begin position="6"/>
        <end position="30"/>
    </location>
</feature>
<dbReference type="AlphaFoldDB" id="C4NCH3"/>
<keyword evidence="1" id="KW-0472">Membrane</keyword>
<name>C4NCH3_9HYME</name>
<geneLocation type="mitochondrion" evidence="2"/>
<protein>
    <submittedName>
        <fullName evidence="2">ATP synthase F0 subunit 8</fullName>
    </submittedName>
</protein>
<evidence type="ECO:0000256" key="1">
    <source>
        <dbReference type="SAM" id="Phobius"/>
    </source>
</evidence>
<dbReference type="EMBL" id="FJ478176">
    <property type="protein sequence ID" value="ACJ69617.1"/>
    <property type="molecule type" value="Genomic_DNA"/>
</dbReference>
<sequence length="51" mass="6387">MPQMAPYSWFFLNFMFIMIIFSFIISINFISPMKKIFNNFKKKFFSFKIKW</sequence>
<accession>C4NCH3</accession>
<keyword evidence="1" id="KW-1133">Transmembrane helix</keyword>
<gene>
    <name evidence="2" type="primary">ATP8</name>
</gene>
<reference evidence="2" key="1">
    <citation type="journal article" date="2009" name="Mol. Biol. Evol.">
        <title>Characterization of 67 mitochondrial tRNA gene rearrangements in the Hymenoptera suggests that mitochondrial tRNA gene position is selectively neutral.</title>
        <authorList>
            <person name="Dowton M."/>
            <person name="Cameron S.L."/>
            <person name="Dowavic J.I."/>
            <person name="Austin A.D."/>
            <person name="Whiting M.F."/>
        </authorList>
    </citation>
    <scope>NUCLEOTIDE SEQUENCE</scope>
</reference>
<organism evidence="2">
    <name type="scientific">Venturia canescens</name>
    <dbReference type="NCBI Taxonomy" id="32260"/>
    <lineage>
        <taxon>Eukaryota</taxon>
        <taxon>Metazoa</taxon>
        <taxon>Ecdysozoa</taxon>
        <taxon>Arthropoda</taxon>
        <taxon>Hexapoda</taxon>
        <taxon>Insecta</taxon>
        <taxon>Pterygota</taxon>
        <taxon>Neoptera</taxon>
        <taxon>Endopterygota</taxon>
        <taxon>Hymenoptera</taxon>
        <taxon>Apocrita</taxon>
        <taxon>Ichneumonoidea</taxon>
        <taxon>Ichneumonidae</taxon>
        <taxon>Campopleginae</taxon>
        <taxon>Dusona group</taxon>
        <taxon>Venturia</taxon>
    </lineage>
</organism>